<feature type="region of interest" description="Disordered" evidence="1">
    <location>
        <begin position="81"/>
        <end position="110"/>
    </location>
</feature>
<name>A0A2T5TY40_9SPHN</name>
<feature type="compositionally biased region" description="Polar residues" evidence="1">
    <location>
        <begin position="17"/>
        <end position="30"/>
    </location>
</feature>
<dbReference type="AlphaFoldDB" id="A0A2T5TY40"/>
<sequence>MKTRPLKHSGSPEVGTPQASVGPASSQTTASTIAHKYRRALKNGTGATLTFLELQLLARLGALDLVTRAENAELMNWQEILAGSSSGPPSPPTAVVGSPPASASVPQNQATDDQAYIKALGLAT</sequence>
<gene>
    <name evidence="2" type="ORF">C8J25_11114</name>
</gene>
<protein>
    <submittedName>
        <fullName evidence="2">Uncharacterized protein</fullName>
    </submittedName>
</protein>
<evidence type="ECO:0000313" key="3">
    <source>
        <dbReference type="Proteomes" id="UP000244013"/>
    </source>
</evidence>
<feature type="compositionally biased region" description="Low complexity" evidence="1">
    <location>
        <begin position="82"/>
        <end position="106"/>
    </location>
</feature>
<accession>A0A2T5TY40</accession>
<feature type="region of interest" description="Disordered" evidence="1">
    <location>
        <begin position="1"/>
        <end position="30"/>
    </location>
</feature>
<dbReference type="EMBL" id="QAYE01000011">
    <property type="protein sequence ID" value="PTW44178.1"/>
    <property type="molecule type" value="Genomic_DNA"/>
</dbReference>
<reference evidence="2 3" key="1">
    <citation type="submission" date="2018-04" db="EMBL/GenBank/DDBJ databases">
        <title>Genomic Encyclopedia of Type Strains, Phase III (KMG-III): the genomes of soil and plant-associated and newly described type strains.</title>
        <authorList>
            <person name="Whitman W."/>
        </authorList>
    </citation>
    <scope>NUCLEOTIDE SEQUENCE [LARGE SCALE GENOMIC DNA]</scope>
    <source>
        <strain evidence="2 3">MA-olki</strain>
    </source>
</reference>
<evidence type="ECO:0000313" key="2">
    <source>
        <dbReference type="EMBL" id="PTW44178.1"/>
    </source>
</evidence>
<proteinExistence type="predicted"/>
<evidence type="ECO:0000256" key="1">
    <source>
        <dbReference type="SAM" id="MobiDB-lite"/>
    </source>
</evidence>
<organism evidence="2 3">
    <name type="scientific">Sphingomonas faeni</name>
    <dbReference type="NCBI Taxonomy" id="185950"/>
    <lineage>
        <taxon>Bacteria</taxon>
        <taxon>Pseudomonadati</taxon>
        <taxon>Pseudomonadota</taxon>
        <taxon>Alphaproteobacteria</taxon>
        <taxon>Sphingomonadales</taxon>
        <taxon>Sphingomonadaceae</taxon>
        <taxon>Sphingomonas</taxon>
    </lineage>
</organism>
<dbReference type="Proteomes" id="UP000244013">
    <property type="component" value="Unassembled WGS sequence"/>
</dbReference>
<comment type="caution">
    <text evidence="2">The sequence shown here is derived from an EMBL/GenBank/DDBJ whole genome shotgun (WGS) entry which is preliminary data.</text>
</comment>